<keyword evidence="3" id="KW-1185">Reference proteome</keyword>
<gene>
    <name evidence="2" type="ordered locus">Fluta_3037</name>
</gene>
<dbReference type="Proteomes" id="UP000007463">
    <property type="component" value="Chromosome"/>
</dbReference>
<organism evidence="2 3">
    <name type="scientific">Fluviicola taffensis (strain DSM 16823 / NCIMB 13979 / RW262)</name>
    <dbReference type="NCBI Taxonomy" id="755732"/>
    <lineage>
        <taxon>Bacteria</taxon>
        <taxon>Pseudomonadati</taxon>
        <taxon>Bacteroidota</taxon>
        <taxon>Flavobacteriia</taxon>
        <taxon>Flavobacteriales</taxon>
        <taxon>Crocinitomicaceae</taxon>
        <taxon>Fluviicola</taxon>
    </lineage>
</organism>
<protein>
    <submittedName>
        <fullName evidence="2">Uncharacterized protein</fullName>
    </submittedName>
</protein>
<proteinExistence type="predicted"/>
<accession>F2IJV5</accession>
<evidence type="ECO:0000313" key="3">
    <source>
        <dbReference type="Proteomes" id="UP000007463"/>
    </source>
</evidence>
<dbReference type="HOGENOM" id="CLU_203777_0_0_10"/>
<sequence length="60" mass="6363">MIQPNEHSTALGTATGTVITVAANIGSQDYIKTAILATVGAIVSFGVSLFLKWLVKKMKR</sequence>
<evidence type="ECO:0000313" key="2">
    <source>
        <dbReference type="EMBL" id="AEA45014.1"/>
    </source>
</evidence>
<evidence type="ECO:0000256" key="1">
    <source>
        <dbReference type="SAM" id="Phobius"/>
    </source>
</evidence>
<dbReference type="KEGG" id="fte:Fluta_3037"/>
<keyword evidence="1" id="KW-0472">Membrane</keyword>
<dbReference type="STRING" id="755732.Fluta_3037"/>
<reference evidence="2 3" key="1">
    <citation type="journal article" date="2011" name="Stand. Genomic Sci.">
        <title>Complete genome sequence of the gliding freshwater bacterium Fluviicola taffensis type strain (RW262).</title>
        <authorList>
            <person name="Woyke T."/>
            <person name="Chertkov O."/>
            <person name="Lapidus A."/>
            <person name="Nolan M."/>
            <person name="Lucas S."/>
            <person name="Del Rio T.G."/>
            <person name="Tice H."/>
            <person name="Cheng J.F."/>
            <person name="Tapia R."/>
            <person name="Han C."/>
            <person name="Goodwin L."/>
            <person name="Pitluck S."/>
            <person name="Liolios K."/>
            <person name="Pagani I."/>
            <person name="Ivanova N."/>
            <person name="Huntemann M."/>
            <person name="Mavromatis K."/>
            <person name="Mikhailova N."/>
            <person name="Pati A."/>
            <person name="Chen A."/>
            <person name="Palaniappan K."/>
            <person name="Land M."/>
            <person name="Hauser L."/>
            <person name="Brambilla E.M."/>
            <person name="Rohde M."/>
            <person name="Mwirichia R."/>
            <person name="Sikorski J."/>
            <person name="Tindall B.J."/>
            <person name="Goker M."/>
            <person name="Bristow J."/>
            <person name="Eisen J.A."/>
            <person name="Markowitz V."/>
            <person name="Hugenholtz P."/>
            <person name="Klenk H.P."/>
            <person name="Kyrpides N.C."/>
        </authorList>
    </citation>
    <scope>NUCLEOTIDE SEQUENCE [LARGE SCALE GENOMIC DNA]</scope>
    <source>
        <strain evidence="3">DSM 16823 / RW262 / RW262</strain>
    </source>
</reference>
<dbReference type="AlphaFoldDB" id="F2IJV5"/>
<keyword evidence="1" id="KW-1133">Transmembrane helix</keyword>
<dbReference type="RefSeq" id="WP_013687782.1">
    <property type="nucleotide sequence ID" value="NC_015321.1"/>
</dbReference>
<dbReference type="OrthoDB" id="1452636at2"/>
<dbReference type="EMBL" id="CP002542">
    <property type="protein sequence ID" value="AEA45014.1"/>
    <property type="molecule type" value="Genomic_DNA"/>
</dbReference>
<feature type="transmembrane region" description="Helical" evidence="1">
    <location>
        <begin position="34"/>
        <end position="55"/>
    </location>
</feature>
<reference evidence="3" key="2">
    <citation type="submission" date="2011-02" db="EMBL/GenBank/DDBJ databases">
        <title>The complete genome of Fluviicola taffensis DSM 16823.</title>
        <authorList>
            <consortium name="US DOE Joint Genome Institute (JGI-PGF)"/>
            <person name="Lucas S."/>
            <person name="Copeland A."/>
            <person name="Lapidus A."/>
            <person name="Bruce D."/>
            <person name="Goodwin L."/>
            <person name="Pitluck S."/>
            <person name="Kyrpides N."/>
            <person name="Mavromatis K."/>
            <person name="Ivanova N."/>
            <person name="Mikhailova N."/>
            <person name="Pagani I."/>
            <person name="Chertkov O."/>
            <person name="Detter J.C."/>
            <person name="Han C."/>
            <person name="Tapia R."/>
            <person name="Land M."/>
            <person name="Hauser L."/>
            <person name="Markowitz V."/>
            <person name="Cheng J.-F."/>
            <person name="Hugenholtz P."/>
            <person name="Woyke T."/>
            <person name="Wu D."/>
            <person name="Tindall B."/>
            <person name="Pomrenke H.G."/>
            <person name="Brambilla E."/>
            <person name="Klenk H.-P."/>
            <person name="Eisen J.A."/>
        </authorList>
    </citation>
    <scope>NUCLEOTIDE SEQUENCE [LARGE SCALE GENOMIC DNA]</scope>
    <source>
        <strain evidence="3">DSM 16823 / RW262 / RW262</strain>
    </source>
</reference>
<dbReference type="eggNOG" id="ENOG5030YQ5">
    <property type="taxonomic scope" value="Bacteria"/>
</dbReference>
<name>F2IJV5_FLUTR</name>
<keyword evidence="1" id="KW-0812">Transmembrane</keyword>